<evidence type="ECO:0000313" key="1">
    <source>
        <dbReference type="EMBL" id="RVU36194.1"/>
    </source>
</evidence>
<evidence type="ECO:0008006" key="3">
    <source>
        <dbReference type="Google" id="ProtNLM"/>
    </source>
</evidence>
<evidence type="ECO:0000313" key="2">
    <source>
        <dbReference type="Proteomes" id="UP000287447"/>
    </source>
</evidence>
<dbReference type="Gene3D" id="2.60.120.620">
    <property type="entry name" value="q2cbj1_9rhob like domain"/>
    <property type="match status" value="1"/>
</dbReference>
<protein>
    <recommendedName>
        <fullName evidence="3">Phytanoyl-CoA dioxygenase</fullName>
    </recommendedName>
</protein>
<keyword evidence="2" id="KW-1185">Reference proteome</keyword>
<dbReference type="SUPFAM" id="SSF51197">
    <property type="entry name" value="Clavaminate synthase-like"/>
    <property type="match status" value="1"/>
</dbReference>
<accession>A0A437QP03</accession>
<organism evidence="1 2">
    <name type="scientific">Hwanghaeella grinnelliae</name>
    <dbReference type="NCBI Taxonomy" id="2500179"/>
    <lineage>
        <taxon>Bacteria</taxon>
        <taxon>Pseudomonadati</taxon>
        <taxon>Pseudomonadota</taxon>
        <taxon>Alphaproteobacteria</taxon>
        <taxon>Rhodospirillales</taxon>
        <taxon>Rhodospirillaceae</taxon>
        <taxon>Hwanghaeella</taxon>
    </lineage>
</organism>
<sequence>MRPDAPSSFSPEDATPRQTYWPTDHGYDWQLGLLRFLLSSDAYKDIATFLGGEEALTLSKPDMHGLHHRAIGFLQRSMDGRLRRRFVGAIKEYAETVIGPNSARPIPAEAERPIREVDEQGYTALPAIPTDWADDIREHAAGTVMHNWAADVEGPPESLRANHNLALCSRPPLLTLPHIREIATDPVVGAAVEQHLGAPPILLSIGLWCSFAGKQAKDAQFFHFDLDDYRFCKLFIYLTDVDEDGGPHVYLPRTHDPDYIAACRPEPGPARDEFDWWYFHDLRKQDADATRHLKQDPVNLTGPKGSRLLVNTEGIHKGLPPQNQDRWLLQLLFGVSHFTQWGGQFDAPVLAAANPAEAYLLNGLFPTHSPQ</sequence>
<dbReference type="EMBL" id="SADE01000002">
    <property type="protein sequence ID" value="RVU36194.1"/>
    <property type="molecule type" value="Genomic_DNA"/>
</dbReference>
<reference evidence="2" key="1">
    <citation type="submission" date="2019-01" db="EMBL/GenBank/DDBJ databases">
        <title>Gri0909 isolated from a small marine red alga.</title>
        <authorList>
            <person name="Kim J."/>
            <person name="Jeong S.E."/>
            <person name="Jeon C.O."/>
        </authorList>
    </citation>
    <scope>NUCLEOTIDE SEQUENCE [LARGE SCALE GENOMIC DNA]</scope>
    <source>
        <strain evidence="2">Gri0909</strain>
    </source>
</reference>
<proteinExistence type="predicted"/>
<dbReference type="OrthoDB" id="324927at2"/>
<dbReference type="RefSeq" id="WP_127765670.1">
    <property type="nucleotide sequence ID" value="NZ_SADE01000002.1"/>
</dbReference>
<dbReference type="AlphaFoldDB" id="A0A437QP03"/>
<dbReference type="Proteomes" id="UP000287447">
    <property type="component" value="Unassembled WGS sequence"/>
</dbReference>
<name>A0A437QP03_9PROT</name>
<comment type="caution">
    <text evidence="1">The sequence shown here is derived from an EMBL/GenBank/DDBJ whole genome shotgun (WGS) entry which is preliminary data.</text>
</comment>
<gene>
    <name evidence="1" type="ORF">EOI86_13295</name>
</gene>